<keyword evidence="1" id="KW-0812">Transmembrane</keyword>
<sequence>MVDQADAVAEECGDRALREETIKFAEQAALEERKMMTAGMSSTASSSVFIAVIGGLSLKIDEAARFIYLYVRDMAVATFFFPAVLLFFYLFFLAAGAIWTVLGLTQIKLKSADFYEPDQAALSIAEDASHDPWKARLHACQAMVATNRTLRQALMRKRSQDRITTALLYASVACLVFGMAAAATHLAHR</sequence>
<feature type="transmembrane region" description="Helical" evidence="1">
    <location>
        <begin position="43"/>
        <end position="60"/>
    </location>
</feature>
<reference evidence="2 3" key="1">
    <citation type="submission" date="2012-10" db="EMBL/GenBank/DDBJ databases">
        <title>Genome sequencing of Tanticharoenia sakaeratensis NBRC 103193.</title>
        <authorList>
            <person name="Azuma Y."/>
            <person name="Hadano H."/>
            <person name="Hirakawa H."/>
            <person name="Matsushita K."/>
        </authorList>
    </citation>
    <scope>NUCLEOTIDE SEQUENCE [LARGE SCALE GENOMIC DNA]</scope>
    <source>
        <strain evidence="2 3">NBRC 103193</strain>
    </source>
</reference>
<dbReference type="STRING" id="1231623.Tasa_010_310"/>
<evidence type="ECO:0000313" key="3">
    <source>
        <dbReference type="Proteomes" id="UP000032679"/>
    </source>
</evidence>
<organism evidence="2 3">
    <name type="scientific">Tanticharoenia sakaeratensis NBRC 103193</name>
    <dbReference type="NCBI Taxonomy" id="1231623"/>
    <lineage>
        <taxon>Bacteria</taxon>
        <taxon>Pseudomonadati</taxon>
        <taxon>Pseudomonadota</taxon>
        <taxon>Alphaproteobacteria</taxon>
        <taxon>Acetobacterales</taxon>
        <taxon>Acetobacteraceae</taxon>
        <taxon>Tanticharoenia</taxon>
    </lineage>
</organism>
<dbReference type="Proteomes" id="UP000032679">
    <property type="component" value="Unassembled WGS sequence"/>
</dbReference>
<feature type="transmembrane region" description="Helical" evidence="1">
    <location>
        <begin position="166"/>
        <end position="187"/>
    </location>
</feature>
<protein>
    <submittedName>
        <fullName evidence="2">Uncharacterized protein</fullName>
    </submittedName>
</protein>
<keyword evidence="1" id="KW-0472">Membrane</keyword>
<accession>A0A0D6MKI5</accession>
<keyword evidence="3" id="KW-1185">Reference proteome</keyword>
<comment type="caution">
    <text evidence="2">The sequence shown here is derived from an EMBL/GenBank/DDBJ whole genome shotgun (WGS) entry which is preliminary data.</text>
</comment>
<dbReference type="AlphaFoldDB" id="A0A0D6MKI5"/>
<gene>
    <name evidence="2" type="ORF">Tasa_010_310</name>
</gene>
<dbReference type="EMBL" id="BALE01000010">
    <property type="protein sequence ID" value="GAN53763.1"/>
    <property type="molecule type" value="Genomic_DNA"/>
</dbReference>
<proteinExistence type="predicted"/>
<keyword evidence="1" id="KW-1133">Transmembrane helix</keyword>
<feature type="transmembrane region" description="Helical" evidence="1">
    <location>
        <begin position="80"/>
        <end position="102"/>
    </location>
</feature>
<evidence type="ECO:0000256" key="1">
    <source>
        <dbReference type="SAM" id="Phobius"/>
    </source>
</evidence>
<dbReference type="RefSeq" id="WP_048847941.1">
    <property type="nucleotide sequence ID" value="NZ_BALE01000010.1"/>
</dbReference>
<evidence type="ECO:0000313" key="2">
    <source>
        <dbReference type="EMBL" id="GAN53763.1"/>
    </source>
</evidence>
<name>A0A0D6MKI5_9PROT</name>